<sequence>MSVLNVPESVSAAAPSSLAETWRAKMRGTNAPSPIDRDRDQKLLLWAEYAETFRDLQTAMRDNAFDIGTPSLGPSTAGTKITSPSLASITESPSQEEKSEPRYSFQRRREYIREWDSWRSQWEASGVCNSVPPFGCRLIDPVTSLFPRILALYHHYAILVTASPLLRGDPNIWQEMISDTVGYTILTRARDAAVEIIRAICLPEIKRTLQYSLPLFRTQLAMALTHLILQTSILPQAPMTSVPLIQSMVRQAYDCLGGEQQLHGTLLAEVVSSGEMVKKEIINNPAGKELWRKVMGGF</sequence>
<protein>
    <submittedName>
        <fullName evidence="1">Uncharacterized protein</fullName>
    </submittedName>
</protein>
<name>A0ACC2WLE8_9TREE</name>
<gene>
    <name evidence="1" type="ORF">QFC19_001145</name>
</gene>
<dbReference type="Proteomes" id="UP001241377">
    <property type="component" value="Unassembled WGS sequence"/>
</dbReference>
<proteinExistence type="predicted"/>
<dbReference type="EMBL" id="JASBWR010000008">
    <property type="protein sequence ID" value="KAJ9111377.1"/>
    <property type="molecule type" value="Genomic_DNA"/>
</dbReference>
<accession>A0ACC2WLE8</accession>
<keyword evidence="2" id="KW-1185">Reference proteome</keyword>
<evidence type="ECO:0000313" key="1">
    <source>
        <dbReference type="EMBL" id="KAJ9111377.1"/>
    </source>
</evidence>
<reference evidence="1" key="1">
    <citation type="submission" date="2023-04" db="EMBL/GenBank/DDBJ databases">
        <title>Draft Genome sequencing of Naganishia species isolated from polar environments using Oxford Nanopore Technology.</title>
        <authorList>
            <person name="Leo P."/>
            <person name="Venkateswaran K."/>
        </authorList>
    </citation>
    <scope>NUCLEOTIDE SEQUENCE</scope>
    <source>
        <strain evidence="1">MNA-CCFEE 5261</strain>
    </source>
</reference>
<comment type="caution">
    <text evidence="1">The sequence shown here is derived from an EMBL/GenBank/DDBJ whole genome shotgun (WGS) entry which is preliminary data.</text>
</comment>
<organism evidence="1 2">
    <name type="scientific">Naganishia cerealis</name>
    <dbReference type="NCBI Taxonomy" id="610337"/>
    <lineage>
        <taxon>Eukaryota</taxon>
        <taxon>Fungi</taxon>
        <taxon>Dikarya</taxon>
        <taxon>Basidiomycota</taxon>
        <taxon>Agaricomycotina</taxon>
        <taxon>Tremellomycetes</taxon>
        <taxon>Filobasidiales</taxon>
        <taxon>Filobasidiaceae</taxon>
        <taxon>Naganishia</taxon>
    </lineage>
</organism>
<evidence type="ECO:0000313" key="2">
    <source>
        <dbReference type="Proteomes" id="UP001241377"/>
    </source>
</evidence>